<gene>
    <name evidence="10" type="ORF">H0H81_001496</name>
</gene>
<accession>A0A9P7K1P8</accession>
<keyword evidence="5" id="KW-0009">Actin-binding</keyword>
<proteinExistence type="inferred from homology"/>
<dbReference type="PANTHER" id="PTHR13759">
    <property type="entry name" value="TWINFILIN"/>
    <property type="match status" value="1"/>
</dbReference>
<feature type="non-terminal residue" evidence="10">
    <location>
        <position position="1"/>
    </location>
</feature>
<evidence type="ECO:0000259" key="9">
    <source>
        <dbReference type="PROSITE" id="PS51263"/>
    </source>
</evidence>
<name>A0A9P7K1P8_9AGAR</name>
<evidence type="ECO:0000256" key="5">
    <source>
        <dbReference type="ARBA" id="ARBA00023203"/>
    </source>
</evidence>
<feature type="domain" description="ADF-H" evidence="9">
    <location>
        <begin position="173"/>
        <end position="314"/>
    </location>
</feature>
<evidence type="ECO:0000256" key="4">
    <source>
        <dbReference type="ARBA" id="ARBA00022737"/>
    </source>
</evidence>
<dbReference type="GO" id="GO:0051015">
    <property type="term" value="F:actin filament binding"/>
    <property type="evidence" value="ECO:0007669"/>
    <property type="project" value="TreeGrafter"/>
</dbReference>
<evidence type="ECO:0000256" key="2">
    <source>
        <dbReference type="ARBA" id="ARBA00009557"/>
    </source>
</evidence>
<dbReference type="GO" id="GO:0051016">
    <property type="term" value="P:barbed-end actin filament capping"/>
    <property type="evidence" value="ECO:0007669"/>
    <property type="project" value="TreeGrafter"/>
</dbReference>
<evidence type="ECO:0000256" key="7">
    <source>
        <dbReference type="ARBA" id="ARBA00038532"/>
    </source>
</evidence>
<evidence type="ECO:0000256" key="3">
    <source>
        <dbReference type="ARBA" id="ARBA00022490"/>
    </source>
</evidence>
<keyword evidence="11" id="KW-1185">Reference proteome</keyword>
<comment type="caution">
    <text evidence="10">The sequence shown here is derived from an EMBL/GenBank/DDBJ whole genome shotgun (WGS) entry which is preliminary data.</text>
</comment>
<dbReference type="GO" id="GO:0005884">
    <property type="term" value="C:actin filament"/>
    <property type="evidence" value="ECO:0007669"/>
    <property type="project" value="TreeGrafter"/>
</dbReference>
<evidence type="ECO:0000256" key="1">
    <source>
        <dbReference type="ARBA" id="ARBA00004245"/>
    </source>
</evidence>
<dbReference type="FunFam" id="3.40.20.10:FF:000042">
    <property type="entry name" value="Actin depolymerizing protein"/>
    <property type="match status" value="1"/>
</dbReference>
<reference evidence="10" key="2">
    <citation type="submission" date="2021-10" db="EMBL/GenBank/DDBJ databases">
        <title>Phylogenomics reveals ancestral predisposition of the termite-cultivated fungus Termitomyces towards a domesticated lifestyle.</title>
        <authorList>
            <person name="Auxier B."/>
            <person name="Grum-Grzhimaylo A."/>
            <person name="Cardenas M.E."/>
            <person name="Lodge J.D."/>
            <person name="Laessoe T."/>
            <person name="Pedersen O."/>
            <person name="Smith M.E."/>
            <person name="Kuyper T.W."/>
            <person name="Franco-Molano E.A."/>
            <person name="Baroni T.J."/>
            <person name="Aanen D.K."/>
        </authorList>
    </citation>
    <scope>NUCLEOTIDE SEQUENCE</scope>
    <source>
        <strain evidence="10">D49</strain>
    </source>
</reference>
<feature type="domain" description="ADF-H" evidence="9">
    <location>
        <begin position="4"/>
        <end position="136"/>
    </location>
</feature>
<dbReference type="PROSITE" id="PS51263">
    <property type="entry name" value="ADF_H"/>
    <property type="match status" value="2"/>
</dbReference>
<organism evidence="10 11">
    <name type="scientific">Sphagnurus paluster</name>
    <dbReference type="NCBI Taxonomy" id="117069"/>
    <lineage>
        <taxon>Eukaryota</taxon>
        <taxon>Fungi</taxon>
        <taxon>Dikarya</taxon>
        <taxon>Basidiomycota</taxon>
        <taxon>Agaricomycotina</taxon>
        <taxon>Agaricomycetes</taxon>
        <taxon>Agaricomycetidae</taxon>
        <taxon>Agaricales</taxon>
        <taxon>Tricholomatineae</taxon>
        <taxon>Lyophyllaceae</taxon>
        <taxon>Sphagnurus</taxon>
    </lineage>
</organism>
<comment type="subunit">
    <text evidence="7">Interacts with G-actin; ADP-actin form.</text>
</comment>
<feature type="region of interest" description="Disordered" evidence="8">
    <location>
        <begin position="142"/>
        <end position="164"/>
    </location>
</feature>
<dbReference type="InterPro" id="IPR028458">
    <property type="entry name" value="Twinfilin"/>
</dbReference>
<reference evidence="10" key="1">
    <citation type="submission" date="2021-02" db="EMBL/GenBank/DDBJ databases">
        <authorList>
            <person name="Nieuwenhuis M."/>
            <person name="Van De Peppel L.J.J."/>
        </authorList>
    </citation>
    <scope>NUCLEOTIDE SEQUENCE</scope>
    <source>
        <strain evidence="10">D49</strain>
    </source>
</reference>
<dbReference type="InterPro" id="IPR029006">
    <property type="entry name" value="ADF-H/Gelsolin-like_dom_sf"/>
</dbReference>
<dbReference type="GO" id="GO:0003785">
    <property type="term" value="F:actin monomer binding"/>
    <property type="evidence" value="ECO:0007669"/>
    <property type="project" value="TreeGrafter"/>
</dbReference>
<dbReference type="GO" id="GO:0005737">
    <property type="term" value="C:cytoplasm"/>
    <property type="evidence" value="ECO:0007669"/>
    <property type="project" value="TreeGrafter"/>
</dbReference>
<dbReference type="OrthoDB" id="10006997at2759"/>
<dbReference type="CDD" id="cd11285">
    <property type="entry name" value="ADF_Twf-N_like"/>
    <property type="match status" value="1"/>
</dbReference>
<dbReference type="Pfam" id="PF00241">
    <property type="entry name" value="Cofilin_ADF"/>
    <property type="match status" value="2"/>
</dbReference>
<dbReference type="Gene3D" id="3.40.20.10">
    <property type="entry name" value="Severin"/>
    <property type="match status" value="2"/>
</dbReference>
<keyword evidence="6" id="KW-0206">Cytoskeleton</keyword>
<dbReference type="GO" id="GO:0030042">
    <property type="term" value="P:actin filament depolymerization"/>
    <property type="evidence" value="ECO:0007669"/>
    <property type="project" value="TreeGrafter"/>
</dbReference>
<dbReference type="AlphaFoldDB" id="A0A9P7K1P8"/>
<dbReference type="InterPro" id="IPR002108">
    <property type="entry name" value="ADF-H"/>
</dbReference>
<keyword evidence="3" id="KW-0963">Cytoplasm</keyword>
<evidence type="ECO:0000256" key="8">
    <source>
        <dbReference type="SAM" id="MobiDB-lite"/>
    </source>
</evidence>
<comment type="subcellular location">
    <subcellularLocation>
        <location evidence="1">Cytoplasm</location>
        <location evidence="1">Cytoskeleton</location>
    </subcellularLocation>
</comment>
<evidence type="ECO:0000313" key="11">
    <source>
        <dbReference type="Proteomes" id="UP000717328"/>
    </source>
</evidence>
<evidence type="ECO:0000256" key="6">
    <source>
        <dbReference type="ARBA" id="ARBA00023212"/>
    </source>
</evidence>
<keyword evidence="4" id="KW-0677">Repeat</keyword>
<dbReference type="EMBL" id="JABCKI010006353">
    <property type="protein sequence ID" value="KAG5634571.1"/>
    <property type="molecule type" value="Genomic_DNA"/>
</dbReference>
<comment type="similarity">
    <text evidence="2">Belongs to the actin-binding proteins ADF family. Twinfilin subfamily.</text>
</comment>
<feature type="region of interest" description="Disordered" evidence="8">
    <location>
        <begin position="326"/>
        <end position="349"/>
    </location>
</feature>
<dbReference type="Proteomes" id="UP000717328">
    <property type="component" value="Unassembled WGS sequence"/>
</dbReference>
<protein>
    <recommendedName>
        <fullName evidence="9">ADF-H domain-containing protein</fullName>
    </recommendedName>
</protein>
<dbReference type="SMART" id="SM00102">
    <property type="entry name" value="ADF"/>
    <property type="match status" value="2"/>
</dbReference>
<sequence>MPAASGIAASAELATLFASANTSNTIRFIKVSIKNESLIHNLTISPSTSFETDLELLQSSDVLEENNPAYILAKVAQSDWLAISYVPDSARVRDKMLYASSRASLLKALGSTLFTDAIFATSKEDLTPDAYAAHKRHLAAPKPLSAREQELAEAESGSTYEGSRARASHVRTGVGFSWPQQLKDVIVELNQGGGPTLIVIEIDRSTEVLTCTTSETTVETLGSSLPPSQPCYALFSWAHEYSSPPRREIVFIYSCPSTSPIRDRMVYSTGALSTYMAIKAILGEDSPNAHLASRKIQSSDPKELSEAYLRAELGLDANFEQSVAIGTSTARDGEEKKAFQRPRGPARKR</sequence>
<dbReference type="SUPFAM" id="SSF55753">
    <property type="entry name" value="Actin depolymerizing proteins"/>
    <property type="match status" value="2"/>
</dbReference>
<dbReference type="PANTHER" id="PTHR13759:SF1">
    <property type="entry name" value="TWINFILIN"/>
    <property type="match status" value="1"/>
</dbReference>
<evidence type="ECO:0000313" key="10">
    <source>
        <dbReference type="EMBL" id="KAG5634571.1"/>
    </source>
</evidence>